<dbReference type="PATRIC" id="fig|1348663.4.peg.4950"/>
<feature type="region of interest" description="Disordered" evidence="9">
    <location>
        <begin position="33"/>
        <end position="66"/>
    </location>
</feature>
<dbReference type="eggNOG" id="COG3170">
    <property type="taxonomic scope" value="Bacteria"/>
</dbReference>
<dbReference type="InterPro" id="IPR034686">
    <property type="entry name" value="Terpene_cyclase-like_2"/>
</dbReference>
<evidence type="ECO:0000256" key="6">
    <source>
        <dbReference type="ARBA" id="ARBA00035653"/>
    </source>
</evidence>
<evidence type="ECO:0000256" key="7">
    <source>
        <dbReference type="ARBA" id="ARBA00035680"/>
    </source>
</evidence>
<comment type="similarity">
    <text evidence="6">Belongs to the terpene synthase family. 2-methylisoborneol synthase subfamily.</text>
</comment>
<evidence type="ECO:0000256" key="1">
    <source>
        <dbReference type="ARBA" id="ARBA00001946"/>
    </source>
</evidence>
<dbReference type="HOGENOM" id="CLU_047127_0_0_11"/>
<evidence type="ECO:0000256" key="5">
    <source>
        <dbReference type="ARBA" id="ARBA00035573"/>
    </source>
</evidence>
<dbReference type="RefSeq" id="WP_035866323.1">
    <property type="nucleotide sequence ID" value="NZ_KK853997.1"/>
</dbReference>
<organism evidence="10 11">
    <name type="scientific">Kitasatospora cheerisanensis KCTC 2395</name>
    <dbReference type="NCBI Taxonomy" id="1348663"/>
    <lineage>
        <taxon>Bacteria</taxon>
        <taxon>Bacillati</taxon>
        <taxon>Actinomycetota</taxon>
        <taxon>Actinomycetes</taxon>
        <taxon>Kitasatosporales</taxon>
        <taxon>Streptomycetaceae</taxon>
        <taxon>Kitasatospora</taxon>
    </lineage>
</organism>
<evidence type="ECO:0000256" key="4">
    <source>
        <dbReference type="ARBA" id="ARBA00023239"/>
    </source>
</evidence>
<dbReference type="EMBL" id="JNBY01000095">
    <property type="protein sequence ID" value="KDN83632.1"/>
    <property type="molecule type" value="Genomic_DNA"/>
</dbReference>
<keyword evidence="4" id="KW-0456">Lyase</keyword>
<dbReference type="OrthoDB" id="4567121at2"/>
<comment type="cofactor">
    <cofactor evidence="1">
        <name>Mg(2+)</name>
        <dbReference type="ChEBI" id="CHEBI:18420"/>
    </cofactor>
</comment>
<dbReference type="SFLD" id="SFLDG01020">
    <property type="entry name" value="Terpene_Cyclase_Like_2"/>
    <property type="match status" value="1"/>
</dbReference>
<dbReference type="Pfam" id="PF19086">
    <property type="entry name" value="Terpene_syn_C_2"/>
    <property type="match status" value="1"/>
</dbReference>
<dbReference type="Gene3D" id="1.10.600.10">
    <property type="entry name" value="Farnesyl Diphosphate Synthase"/>
    <property type="match status" value="1"/>
</dbReference>
<comment type="caution">
    <text evidence="10">The sequence shown here is derived from an EMBL/GenBank/DDBJ whole genome shotgun (WGS) entry which is preliminary data.</text>
</comment>
<dbReference type="NCBIfam" id="NF041167">
    <property type="entry name" value="f2_encap_cargo2"/>
    <property type="match status" value="1"/>
</dbReference>
<name>A0A066YQY7_9ACTN</name>
<dbReference type="GO" id="GO:0010333">
    <property type="term" value="F:terpene synthase activity"/>
    <property type="evidence" value="ECO:0007669"/>
    <property type="project" value="InterPro"/>
</dbReference>
<keyword evidence="3" id="KW-0460">Magnesium</keyword>
<evidence type="ECO:0000313" key="10">
    <source>
        <dbReference type="EMBL" id="KDN83632.1"/>
    </source>
</evidence>
<evidence type="ECO:0000256" key="3">
    <source>
        <dbReference type="ARBA" id="ARBA00022842"/>
    </source>
</evidence>
<gene>
    <name evidence="10" type="ORF">KCH_51140</name>
</gene>
<dbReference type="AlphaFoldDB" id="A0A066YQY7"/>
<dbReference type="GO" id="GO:0042214">
    <property type="term" value="P:terpene metabolic process"/>
    <property type="evidence" value="ECO:0007669"/>
    <property type="project" value="InterPro"/>
</dbReference>
<dbReference type="InterPro" id="IPR008949">
    <property type="entry name" value="Isoprenoid_synthase_dom_sf"/>
</dbReference>
<reference evidence="10 11" key="1">
    <citation type="submission" date="2014-05" db="EMBL/GenBank/DDBJ databases">
        <title>Draft Genome Sequence of Kitasatospora cheerisanensis KCTC 2395.</title>
        <authorList>
            <person name="Nam D.H."/>
        </authorList>
    </citation>
    <scope>NUCLEOTIDE SEQUENCE [LARGE SCALE GENOMIC DNA]</scope>
    <source>
        <strain evidence="10 11">KCTC 2395</strain>
    </source>
</reference>
<proteinExistence type="inferred from homology"/>
<sequence length="397" mass="44027">MPSLLTRTLAPHGTHELAALVSAILTHPERPAPERLTWHAPGPTGLGTTGLLTHRPTAPNRTTGATDDIVRDAPRARPITNGKAPALYCPPAMRDDPALGDLVNERLIEWAEQIGIYPGRTDMLRKANFGRLMMLGHPETDDPDRLLAAAKCGLAEWAVDDHIVDAEVEEARHEVIGQRLAICHSTIDQAHLPRRYAPQLEEHVQRDPVAKALRAALNDLSAYASWNQVRRLRHELAIMFVAYGQEGMWHTTGHRPPVWEYLMHRHENSFIPCMVLVDAIAGYEVPQAEFTDPAVRRAFTLAGTATVLMNDLYSMGKEDPGDFSLPMLIATEEGCSLEEAVRQSVQIHDELMHTFEAEASALALTGSPELRRFLAGTWAWVGGNREWHAGSARYQTD</sequence>
<dbReference type="InterPro" id="IPR047945">
    <property type="entry name" value="MIB_synthase"/>
</dbReference>
<dbReference type="SUPFAM" id="SSF48576">
    <property type="entry name" value="Terpenoid synthases"/>
    <property type="match status" value="1"/>
</dbReference>
<protein>
    <recommendedName>
        <fullName evidence="8">2-methylisoborneol synthase</fullName>
        <ecNumber evidence="7">4.2.3.118</ecNumber>
    </recommendedName>
</protein>
<keyword evidence="11" id="KW-1185">Reference proteome</keyword>
<evidence type="ECO:0000256" key="2">
    <source>
        <dbReference type="ARBA" id="ARBA00022723"/>
    </source>
</evidence>
<evidence type="ECO:0000313" key="11">
    <source>
        <dbReference type="Proteomes" id="UP000027178"/>
    </source>
</evidence>
<comment type="catalytic activity">
    <reaction evidence="5">
        <text>(E)-2-methylgeranyl diphosphate + H2O = 2-methylisoborneol + diphosphate</text>
        <dbReference type="Rhea" id="RHEA:32571"/>
        <dbReference type="ChEBI" id="CHEBI:15377"/>
        <dbReference type="ChEBI" id="CHEBI:33019"/>
        <dbReference type="ChEBI" id="CHEBI:61984"/>
        <dbReference type="ChEBI" id="CHEBI:61987"/>
        <dbReference type="EC" id="4.2.3.118"/>
    </reaction>
</comment>
<dbReference type="EC" id="4.2.3.118" evidence="7"/>
<dbReference type="SFLD" id="SFLDS00005">
    <property type="entry name" value="Isoprenoid_Synthase_Type_I"/>
    <property type="match status" value="1"/>
</dbReference>
<evidence type="ECO:0000256" key="9">
    <source>
        <dbReference type="SAM" id="MobiDB-lite"/>
    </source>
</evidence>
<dbReference type="GO" id="GO:0046872">
    <property type="term" value="F:metal ion binding"/>
    <property type="evidence" value="ECO:0007669"/>
    <property type="project" value="UniProtKB-KW"/>
</dbReference>
<evidence type="ECO:0000256" key="8">
    <source>
        <dbReference type="ARBA" id="ARBA00035696"/>
    </source>
</evidence>
<dbReference type="Proteomes" id="UP000027178">
    <property type="component" value="Unassembled WGS sequence"/>
</dbReference>
<accession>A0A066YQY7</accession>
<keyword evidence="2" id="KW-0479">Metal-binding</keyword>